<dbReference type="EMBL" id="JBHRWK010000059">
    <property type="protein sequence ID" value="MFC3453999.1"/>
    <property type="molecule type" value="Genomic_DNA"/>
</dbReference>
<dbReference type="RefSeq" id="WP_378243121.1">
    <property type="nucleotide sequence ID" value="NZ_JBHRWK010000059.1"/>
</dbReference>
<protein>
    <recommendedName>
        <fullName evidence="3">DUF3168 domain-containing protein</fullName>
    </recommendedName>
</protein>
<gene>
    <name evidence="1" type="ORF">ACFOSH_31570</name>
</gene>
<dbReference type="Proteomes" id="UP001595645">
    <property type="component" value="Unassembled WGS sequence"/>
</dbReference>
<reference evidence="2" key="1">
    <citation type="journal article" date="2019" name="Int. J. Syst. Evol. Microbiol.">
        <title>The Global Catalogue of Microorganisms (GCM) 10K type strain sequencing project: providing services to taxonomists for standard genome sequencing and annotation.</title>
        <authorList>
            <consortium name="The Broad Institute Genomics Platform"/>
            <consortium name="The Broad Institute Genome Sequencing Center for Infectious Disease"/>
            <person name="Wu L."/>
            <person name="Ma J."/>
        </authorList>
    </citation>
    <scope>NUCLEOTIDE SEQUENCE [LARGE SCALE GENOMIC DNA]</scope>
    <source>
        <strain evidence="2">CGMCC 4.7676</strain>
    </source>
</reference>
<sequence>MTESRIPEAIDAIIAALTTAQPDLQVWDGPIISGDYTNAVYIGFDGQYEDSEELAVSAQQEWAGIGRNARNEDLQITCSVVVLTGNADTAWKPTRDAAYSIIEAVGQVLRADPSVGLPPPVVAELVPGDFYQETGPAGMQARVLFSIHLKTRV</sequence>
<keyword evidence="2" id="KW-1185">Reference proteome</keyword>
<comment type="caution">
    <text evidence="1">The sequence shown here is derived from an EMBL/GenBank/DDBJ whole genome shotgun (WGS) entry which is preliminary data.</text>
</comment>
<evidence type="ECO:0000313" key="1">
    <source>
        <dbReference type="EMBL" id="MFC3453999.1"/>
    </source>
</evidence>
<accession>A0ABV7P4I2</accession>
<evidence type="ECO:0008006" key="3">
    <source>
        <dbReference type="Google" id="ProtNLM"/>
    </source>
</evidence>
<organism evidence="1 2">
    <name type="scientific">Amycolatopsis speibonae</name>
    <dbReference type="NCBI Taxonomy" id="1450224"/>
    <lineage>
        <taxon>Bacteria</taxon>
        <taxon>Bacillati</taxon>
        <taxon>Actinomycetota</taxon>
        <taxon>Actinomycetes</taxon>
        <taxon>Pseudonocardiales</taxon>
        <taxon>Pseudonocardiaceae</taxon>
        <taxon>Amycolatopsis</taxon>
    </lineage>
</organism>
<name>A0ABV7P4I2_9PSEU</name>
<evidence type="ECO:0000313" key="2">
    <source>
        <dbReference type="Proteomes" id="UP001595645"/>
    </source>
</evidence>
<proteinExistence type="predicted"/>